<gene>
    <name evidence="4" type="ORF">EDC56_1397</name>
</gene>
<dbReference type="Pfam" id="PF02630">
    <property type="entry name" value="SCO1-SenC"/>
    <property type="match status" value="1"/>
</dbReference>
<dbReference type="Gene3D" id="3.40.30.10">
    <property type="entry name" value="Glutaredoxin"/>
    <property type="match status" value="1"/>
</dbReference>
<reference evidence="4 5" key="1">
    <citation type="submission" date="2018-11" db="EMBL/GenBank/DDBJ databases">
        <title>Genomic Encyclopedia of Type Strains, Phase IV (KMG-IV): sequencing the most valuable type-strain genomes for metagenomic binning, comparative biology and taxonomic classification.</title>
        <authorList>
            <person name="Goeker M."/>
        </authorList>
    </citation>
    <scope>NUCLEOTIDE SEQUENCE [LARGE SCALE GENOMIC DNA]</scope>
    <source>
        <strain evidence="4 5">DSM 100316</strain>
    </source>
</reference>
<comment type="caution">
    <text evidence="4">The sequence shown here is derived from an EMBL/GenBank/DDBJ whole genome shotgun (WGS) entry which is preliminary data.</text>
</comment>
<evidence type="ECO:0000256" key="2">
    <source>
        <dbReference type="PIRSR" id="PIRSR603782-1"/>
    </source>
</evidence>
<evidence type="ECO:0000313" key="4">
    <source>
        <dbReference type="EMBL" id="ROS00974.1"/>
    </source>
</evidence>
<dbReference type="RefSeq" id="WP_123711823.1">
    <property type="nucleotide sequence ID" value="NZ_RKHR01000004.1"/>
</dbReference>
<feature type="binding site" evidence="2">
    <location>
        <position position="79"/>
    </location>
    <ligand>
        <name>Cu cation</name>
        <dbReference type="ChEBI" id="CHEBI:23378"/>
    </ligand>
</feature>
<accession>A0A3N2DMF5</accession>
<dbReference type="GO" id="GO:0046872">
    <property type="term" value="F:metal ion binding"/>
    <property type="evidence" value="ECO:0007669"/>
    <property type="project" value="UniProtKB-KW"/>
</dbReference>
<evidence type="ECO:0000256" key="1">
    <source>
        <dbReference type="ARBA" id="ARBA00010996"/>
    </source>
</evidence>
<evidence type="ECO:0000313" key="5">
    <source>
        <dbReference type="Proteomes" id="UP000275394"/>
    </source>
</evidence>
<feature type="disulfide bond" description="Redox-active" evidence="3">
    <location>
        <begin position="79"/>
        <end position="83"/>
    </location>
</feature>
<keyword evidence="2" id="KW-0186">Copper</keyword>
<dbReference type="PANTHER" id="PTHR12151:SF25">
    <property type="entry name" value="LINALOOL DEHYDRATASE_ISOMERASE DOMAIN-CONTAINING PROTEIN"/>
    <property type="match status" value="1"/>
</dbReference>
<dbReference type="CDD" id="cd02968">
    <property type="entry name" value="SCO"/>
    <property type="match status" value="1"/>
</dbReference>
<sequence>MLGRETALITLAMIIFLLLLSAPLMNVLSSSPLSLSSGRLLSSPMSLQQFTLEDHRGNRFDHADLLGRWNILSYGFIHCPDLCPSSLAVIKSLKQRLVDREEYDDVGVLFYSVDPERDSVEKMARFVAHFGADIVGLRAPEGVDSDGSKAAFERSLAMKVVISNDGPENSYNVSHGMSLYLFNPQAELYAVFWPHVDDAGRSLFNLENLYEDYLLIRERADIANKGDLDGL</sequence>
<protein>
    <submittedName>
        <fullName evidence="4">Protein SCO1/2</fullName>
    </submittedName>
</protein>
<dbReference type="PANTHER" id="PTHR12151">
    <property type="entry name" value="ELECTRON TRANSPORT PROTIN SCO1/SENC FAMILY MEMBER"/>
    <property type="match status" value="1"/>
</dbReference>
<dbReference type="Proteomes" id="UP000275394">
    <property type="component" value="Unassembled WGS sequence"/>
</dbReference>
<keyword evidence="3" id="KW-1015">Disulfide bond</keyword>
<comment type="similarity">
    <text evidence="1">Belongs to the SCO1/2 family.</text>
</comment>
<evidence type="ECO:0000256" key="3">
    <source>
        <dbReference type="PIRSR" id="PIRSR603782-2"/>
    </source>
</evidence>
<organism evidence="4 5">
    <name type="scientific">Sinobacterium caligoides</name>
    <dbReference type="NCBI Taxonomy" id="933926"/>
    <lineage>
        <taxon>Bacteria</taxon>
        <taxon>Pseudomonadati</taxon>
        <taxon>Pseudomonadota</taxon>
        <taxon>Gammaproteobacteria</taxon>
        <taxon>Cellvibrionales</taxon>
        <taxon>Spongiibacteraceae</taxon>
        <taxon>Sinobacterium</taxon>
    </lineage>
</organism>
<dbReference type="InterPro" id="IPR003782">
    <property type="entry name" value="SCO1/SenC"/>
</dbReference>
<dbReference type="SUPFAM" id="SSF52833">
    <property type="entry name" value="Thioredoxin-like"/>
    <property type="match status" value="1"/>
</dbReference>
<feature type="binding site" evidence="2">
    <location>
        <position position="175"/>
    </location>
    <ligand>
        <name>Cu cation</name>
        <dbReference type="ChEBI" id="CHEBI:23378"/>
    </ligand>
</feature>
<keyword evidence="5" id="KW-1185">Reference proteome</keyword>
<proteinExistence type="inferred from homology"/>
<dbReference type="OrthoDB" id="9790194at2"/>
<feature type="binding site" evidence="2">
    <location>
        <position position="83"/>
    </location>
    <ligand>
        <name>Cu cation</name>
        <dbReference type="ChEBI" id="CHEBI:23378"/>
    </ligand>
</feature>
<dbReference type="AlphaFoldDB" id="A0A3N2DMF5"/>
<keyword evidence="2" id="KW-0479">Metal-binding</keyword>
<name>A0A3N2DMF5_9GAMM</name>
<dbReference type="EMBL" id="RKHR01000004">
    <property type="protein sequence ID" value="ROS00974.1"/>
    <property type="molecule type" value="Genomic_DNA"/>
</dbReference>
<dbReference type="InterPro" id="IPR036249">
    <property type="entry name" value="Thioredoxin-like_sf"/>
</dbReference>